<sequence length="241" mass="27814">MHIRTNHVQITIITYNRTVIAKLILKRTCTFPREVSLQSLMPSDQQLQHQYRRPIHLPKLSSLQLPSLSQRPSDSWLAKGQGALRFQHVRSTVICQHSEVNVGAASSLRATHRSELTQVHVDLSCCRRPRAQPRAVILRQLGRQFQGPNFMPVVLQLSPQLSLERERSAHCVAILYLLPLDRHLLIRNSHICVSENHLPKVQVQFLRHRFFLCSHQIRARRPIRNAPVLNTYTNICDFTST</sequence>
<dbReference type="Proteomes" id="UP000244005">
    <property type="component" value="Unassembled WGS sequence"/>
</dbReference>
<proteinExistence type="predicted"/>
<evidence type="ECO:0000313" key="1">
    <source>
        <dbReference type="EMBL" id="PTQ29557.1"/>
    </source>
</evidence>
<dbReference type="EMBL" id="KZ772811">
    <property type="protein sequence ID" value="PTQ29557.1"/>
    <property type="molecule type" value="Genomic_DNA"/>
</dbReference>
<evidence type="ECO:0000313" key="2">
    <source>
        <dbReference type="Proteomes" id="UP000244005"/>
    </source>
</evidence>
<protein>
    <submittedName>
        <fullName evidence="1">Uncharacterized protein</fullName>
    </submittedName>
</protein>
<dbReference type="AlphaFoldDB" id="A0A2R6W6S7"/>
<gene>
    <name evidence="1" type="ORF">MARPO_0139s0026</name>
</gene>
<name>A0A2R6W6S7_MARPO</name>
<keyword evidence="2" id="KW-1185">Reference proteome</keyword>
<accession>A0A2R6W6S7</accession>
<reference evidence="2" key="1">
    <citation type="journal article" date="2017" name="Cell">
        <title>Insights into land plant evolution garnered from the Marchantia polymorpha genome.</title>
        <authorList>
            <person name="Bowman J.L."/>
            <person name="Kohchi T."/>
            <person name="Yamato K.T."/>
            <person name="Jenkins J."/>
            <person name="Shu S."/>
            <person name="Ishizaki K."/>
            <person name="Yamaoka S."/>
            <person name="Nishihama R."/>
            <person name="Nakamura Y."/>
            <person name="Berger F."/>
            <person name="Adam C."/>
            <person name="Aki S.S."/>
            <person name="Althoff F."/>
            <person name="Araki T."/>
            <person name="Arteaga-Vazquez M.A."/>
            <person name="Balasubrmanian S."/>
            <person name="Barry K."/>
            <person name="Bauer D."/>
            <person name="Boehm C.R."/>
            <person name="Briginshaw L."/>
            <person name="Caballero-Perez J."/>
            <person name="Catarino B."/>
            <person name="Chen F."/>
            <person name="Chiyoda S."/>
            <person name="Chovatia M."/>
            <person name="Davies K.M."/>
            <person name="Delmans M."/>
            <person name="Demura T."/>
            <person name="Dierschke T."/>
            <person name="Dolan L."/>
            <person name="Dorantes-Acosta A.E."/>
            <person name="Eklund D.M."/>
            <person name="Florent S.N."/>
            <person name="Flores-Sandoval E."/>
            <person name="Fujiyama A."/>
            <person name="Fukuzawa H."/>
            <person name="Galik B."/>
            <person name="Grimanelli D."/>
            <person name="Grimwood J."/>
            <person name="Grossniklaus U."/>
            <person name="Hamada T."/>
            <person name="Haseloff J."/>
            <person name="Hetherington A.J."/>
            <person name="Higo A."/>
            <person name="Hirakawa Y."/>
            <person name="Hundley H.N."/>
            <person name="Ikeda Y."/>
            <person name="Inoue K."/>
            <person name="Inoue S.I."/>
            <person name="Ishida S."/>
            <person name="Jia Q."/>
            <person name="Kakita M."/>
            <person name="Kanazawa T."/>
            <person name="Kawai Y."/>
            <person name="Kawashima T."/>
            <person name="Kennedy M."/>
            <person name="Kinose K."/>
            <person name="Kinoshita T."/>
            <person name="Kohara Y."/>
            <person name="Koide E."/>
            <person name="Komatsu K."/>
            <person name="Kopischke S."/>
            <person name="Kubo M."/>
            <person name="Kyozuka J."/>
            <person name="Lagercrantz U."/>
            <person name="Lin S.S."/>
            <person name="Lindquist E."/>
            <person name="Lipzen A.M."/>
            <person name="Lu C.W."/>
            <person name="De Luna E."/>
            <person name="Martienssen R.A."/>
            <person name="Minamino N."/>
            <person name="Mizutani M."/>
            <person name="Mizutani M."/>
            <person name="Mochizuki N."/>
            <person name="Monte I."/>
            <person name="Mosher R."/>
            <person name="Nagasaki H."/>
            <person name="Nakagami H."/>
            <person name="Naramoto S."/>
            <person name="Nishitani K."/>
            <person name="Ohtani M."/>
            <person name="Okamoto T."/>
            <person name="Okumura M."/>
            <person name="Phillips J."/>
            <person name="Pollak B."/>
            <person name="Reinders A."/>
            <person name="Rovekamp M."/>
            <person name="Sano R."/>
            <person name="Sawa S."/>
            <person name="Schmid M.W."/>
            <person name="Shirakawa M."/>
            <person name="Solano R."/>
            <person name="Spunde A."/>
            <person name="Suetsugu N."/>
            <person name="Sugano S."/>
            <person name="Sugiyama A."/>
            <person name="Sun R."/>
            <person name="Suzuki Y."/>
            <person name="Takenaka M."/>
            <person name="Takezawa D."/>
            <person name="Tomogane H."/>
            <person name="Tsuzuki M."/>
            <person name="Ueda T."/>
            <person name="Umeda M."/>
            <person name="Ward J.M."/>
            <person name="Watanabe Y."/>
            <person name="Yazaki K."/>
            <person name="Yokoyama R."/>
            <person name="Yoshitake Y."/>
            <person name="Yotsui I."/>
            <person name="Zachgo S."/>
            <person name="Schmutz J."/>
        </authorList>
    </citation>
    <scope>NUCLEOTIDE SEQUENCE [LARGE SCALE GENOMIC DNA]</scope>
    <source>
        <strain evidence="2">Tak-1</strain>
    </source>
</reference>
<organism evidence="1 2">
    <name type="scientific">Marchantia polymorpha</name>
    <name type="common">Common liverwort</name>
    <name type="synonym">Marchantia aquatica</name>
    <dbReference type="NCBI Taxonomy" id="3197"/>
    <lineage>
        <taxon>Eukaryota</taxon>
        <taxon>Viridiplantae</taxon>
        <taxon>Streptophyta</taxon>
        <taxon>Embryophyta</taxon>
        <taxon>Marchantiophyta</taxon>
        <taxon>Marchantiopsida</taxon>
        <taxon>Marchantiidae</taxon>
        <taxon>Marchantiales</taxon>
        <taxon>Marchantiaceae</taxon>
        <taxon>Marchantia</taxon>
    </lineage>
</organism>